<protein>
    <recommendedName>
        <fullName evidence="9">NCS1 nucleoside transporter</fullName>
    </recommendedName>
</protein>
<evidence type="ECO:0000313" key="7">
    <source>
        <dbReference type="EMBL" id="OAL72547.1"/>
    </source>
</evidence>
<feature type="transmembrane region" description="Helical" evidence="6">
    <location>
        <begin position="566"/>
        <end position="592"/>
    </location>
</feature>
<dbReference type="GO" id="GO:0005886">
    <property type="term" value="C:plasma membrane"/>
    <property type="evidence" value="ECO:0007669"/>
    <property type="project" value="TreeGrafter"/>
</dbReference>
<feature type="transmembrane region" description="Helical" evidence="6">
    <location>
        <begin position="653"/>
        <end position="676"/>
    </location>
</feature>
<proteinExistence type="inferred from homology"/>
<keyword evidence="3 6" id="KW-0812">Transmembrane</keyword>
<feature type="transmembrane region" description="Helical" evidence="6">
    <location>
        <begin position="301"/>
        <end position="323"/>
    </location>
</feature>
<gene>
    <name evidence="7" type="ORF">A7D00_3549</name>
</gene>
<evidence type="ECO:0000313" key="8">
    <source>
        <dbReference type="Proteomes" id="UP000243519"/>
    </source>
</evidence>
<keyword evidence="5 6" id="KW-0472">Membrane</keyword>
<dbReference type="InterPro" id="IPR012681">
    <property type="entry name" value="NCS1"/>
</dbReference>
<comment type="subcellular location">
    <subcellularLocation>
        <location evidence="1">Membrane</location>
        <topology evidence="1">Multi-pass membrane protein</topology>
    </subcellularLocation>
</comment>
<feature type="transmembrane region" description="Helical" evidence="6">
    <location>
        <begin position="244"/>
        <end position="264"/>
    </location>
</feature>
<dbReference type="Gene3D" id="1.10.4160.10">
    <property type="entry name" value="Hydantoin permease"/>
    <property type="match status" value="1"/>
</dbReference>
<feature type="transmembrane region" description="Helical" evidence="6">
    <location>
        <begin position="413"/>
        <end position="433"/>
    </location>
</feature>
<name>A0A178FM46_TRIVO</name>
<sequence length="717" mass="78462">MMQAIWPSEPPFPPTIAISDCSGQASAPIRGTAGCQSHQREVMVMAELADGEGVPLLYENLARRLGPSWAISRTSLPIKAMFSMLQTGLVQASSPFGGPPSRATRPSEPVAFRGNGRTKSISTALGIEEVVSRLKAWVIQSSIIARGQPAQVVIYVLKPYSKLSPQPSPNYSWIAEMNRILKKLEIEHEGGTLPDPWINFDIKPIEAGRRTWSAWTFTTYWVLINSNISSYMTGSSLIALGLPWWQAIIAIVIGNLLAAVFVVLNSLPGAYYHLGFPVVNRYVWGMYGSQFVIWNRIFLSIVWYGFQAYIGGQCVYVCLKAIWPSLEQRIPNHLSPSTGITTAQFVSYIIFMVISLPVAYIRPHNLRMFFYISASVIVVFEFVLLVWALATMGPAGFGSTISGGGPGEPVKDAGWLVVFGIISTIGAISAGILNQNDYARFARKPRDAVLGQVISFPISSIICSVIGVLVTAATQKRFGEAHWDLPSLIGAIIDHGGSRSRAAAFFAGGALVISQIGVNIPGNALSGGFDLAATFPKYINIRRGAYITIALSIACNPWKLVSTATIFLSVLSSYAVFLGPMTGLMISAWFIVHRRKLKVEDLYTGNRTSIYWFSHGFNWRAFIAWICGTVPSLPGFIATVNTDVHVPVGFTRIYQLCFLVGFLISAFVYSGMHLLVPDRKLQEYVSTAASSAVLIRDYRDSIDRGQDLVENKILSDA</sequence>
<organism evidence="7 8">
    <name type="scientific">Trichophyton violaceum</name>
    <dbReference type="NCBI Taxonomy" id="34388"/>
    <lineage>
        <taxon>Eukaryota</taxon>
        <taxon>Fungi</taxon>
        <taxon>Dikarya</taxon>
        <taxon>Ascomycota</taxon>
        <taxon>Pezizomycotina</taxon>
        <taxon>Eurotiomycetes</taxon>
        <taxon>Eurotiomycetidae</taxon>
        <taxon>Onygenales</taxon>
        <taxon>Arthrodermataceae</taxon>
        <taxon>Trichophyton</taxon>
    </lineage>
</organism>
<keyword evidence="4 6" id="KW-1133">Transmembrane helix</keyword>
<dbReference type="OrthoDB" id="2018619at2759"/>
<accession>A0A178FM46</accession>
<evidence type="ECO:0000256" key="5">
    <source>
        <dbReference type="ARBA" id="ARBA00023136"/>
    </source>
</evidence>
<dbReference type="Pfam" id="PF02133">
    <property type="entry name" value="Transp_cyt_pur"/>
    <property type="match status" value="1"/>
</dbReference>
<dbReference type="InterPro" id="IPR045225">
    <property type="entry name" value="Uracil/uridine/allantoin_perm"/>
</dbReference>
<dbReference type="GO" id="GO:0015205">
    <property type="term" value="F:nucleobase transmembrane transporter activity"/>
    <property type="evidence" value="ECO:0007669"/>
    <property type="project" value="TreeGrafter"/>
</dbReference>
<feature type="transmembrane region" description="Helical" evidence="6">
    <location>
        <begin position="368"/>
        <end position="393"/>
    </location>
</feature>
<dbReference type="PANTHER" id="PTHR30618">
    <property type="entry name" value="NCS1 FAMILY PURINE/PYRIMIDINE TRANSPORTER"/>
    <property type="match status" value="1"/>
</dbReference>
<dbReference type="Proteomes" id="UP000243519">
    <property type="component" value="Unassembled WGS sequence"/>
</dbReference>
<feature type="transmembrane region" description="Helical" evidence="6">
    <location>
        <begin position="453"/>
        <end position="473"/>
    </location>
</feature>
<evidence type="ECO:0000256" key="1">
    <source>
        <dbReference type="ARBA" id="ARBA00004141"/>
    </source>
</evidence>
<dbReference type="PANTHER" id="PTHR30618:SF4">
    <property type="entry name" value="ALLANTOIN PERMEASE"/>
    <property type="match status" value="1"/>
</dbReference>
<comment type="caution">
    <text evidence="7">The sequence shown here is derived from an EMBL/GenBank/DDBJ whole genome shotgun (WGS) entry which is preliminary data.</text>
</comment>
<comment type="similarity">
    <text evidence="2">Belongs to the purine-cytosine permease (2.A.39) family.</text>
</comment>
<feature type="transmembrane region" description="Helical" evidence="6">
    <location>
        <begin position="343"/>
        <end position="361"/>
    </location>
</feature>
<evidence type="ECO:0000256" key="6">
    <source>
        <dbReference type="SAM" id="Phobius"/>
    </source>
</evidence>
<dbReference type="NCBIfam" id="TIGR00800">
    <property type="entry name" value="ncs1"/>
    <property type="match status" value="1"/>
</dbReference>
<feature type="transmembrane region" description="Helical" evidence="6">
    <location>
        <begin position="622"/>
        <end position="641"/>
    </location>
</feature>
<reference evidence="7 8" key="1">
    <citation type="submission" date="2016-05" db="EMBL/GenBank/DDBJ databases">
        <title>Genome sequencing of Trichophyton violaceum CMCC(F)T3l isolated from hair.</title>
        <authorList>
            <person name="Zhan P."/>
            <person name="Tao Y."/>
            <person name="Liu W."/>
        </authorList>
    </citation>
    <scope>NUCLEOTIDE SEQUENCE [LARGE SCALE GENOMIC DNA]</scope>
    <source>
        <strain evidence="8">CMCC(F)T3l</strain>
    </source>
</reference>
<dbReference type="InterPro" id="IPR001248">
    <property type="entry name" value="Pur-cyt_permease"/>
</dbReference>
<dbReference type="AlphaFoldDB" id="A0A178FM46"/>
<evidence type="ECO:0000256" key="2">
    <source>
        <dbReference type="ARBA" id="ARBA00008974"/>
    </source>
</evidence>
<dbReference type="EMBL" id="LHPN01000004">
    <property type="protein sequence ID" value="OAL72547.1"/>
    <property type="molecule type" value="Genomic_DNA"/>
</dbReference>
<evidence type="ECO:0008006" key="9">
    <source>
        <dbReference type="Google" id="ProtNLM"/>
    </source>
</evidence>
<dbReference type="CDD" id="cd11482">
    <property type="entry name" value="SLC-NCS1sbd_NRT1-like"/>
    <property type="match status" value="1"/>
</dbReference>
<keyword evidence="8" id="KW-1185">Reference proteome</keyword>
<evidence type="ECO:0000256" key="4">
    <source>
        <dbReference type="ARBA" id="ARBA00022989"/>
    </source>
</evidence>
<evidence type="ECO:0000256" key="3">
    <source>
        <dbReference type="ARBA" id="ARBA00022692"/>
    </source>
</evidence>